<dbReference type="InterPro" id="IPR036259">
    <property type="entry name" value="MFS_trans_sf"/>
</dbReference>
<organism evidence="7 8">
    <name type="scientific">Chitinophaga caseinilytica</name>
    <dbReference type="NCBI Taxonomy" id="2267521"/>
    <lineage>
        <taxon>Bacteria</taxon>
        <taxon>Pseudomonadati</taxon>
        <taxon>Bacteroidota</taxon>
        <taxon>Chitinophagia</taxon>
        <taxon>Chitinophagales</taxon>
        <taxon>Chitinophagaceae</taxon>
        <taxon>Chitinophaga</taxon>
    </lineage>
</organism>
<dbReference type="Proteomes" id="UP001449657">
    <property type="component" value="Chromosome"/>
</dbReference>
<dbReference type="EMBL" id="CP150096">
    <property type="protein sequence ID" value="WZN44542.1"/>
    <property type="molecule type" value="Genomic_DNA"/>
</dbReference>
<dbReference type="SUPFAM" id="SSF103473">
    <property type="entry name" value="MFS general substrate transporter"/>
    <property type="match status" value="1"/>
</dbReference>
<evidence type="ECO:0000256" key="4">
    <source>
        <dbReference type="ARBA" id="ARBA00023136"/>
    </source>
</evidence>
<dbReference type="Gene3D" id="1.20.1720.10">
    <property type="entry name" value="Multidrug resistance protein D"/>
    <property type="match status" value="1"/>
</dbReference>
<feature type="transmembrane region" description="Helical" evidence="5">
    <location>
        <begin position="332"/>
        <end position="352"/>
    </location>
</feature>
<feature type="transmembrane region" description="Helical" evidence="5">
    <location>
        <begin position="227"/>
        <end position="248"/>
    </location>
</feature>
<proteinExistence type="predicted"/>
<evidence type="ECO:0000256" key="1">
    <source>
        <dbReference type="ARBA" id="ARBA00004141"/>
    </source>
</evidence>
<dbReference type="InterPro" id="IPR020846">
    <property type="entry name" value="MFS_dom"/>
</dbReference>
<keyword evidence="4 5" id="KW-0472">Membrane</keyword>
<evidence type="ECO:0000256" key="2">
    <source>
        <dbReference type="ARBA" id="ARBA00022692"/>
    </source>
</evidence>
<protein>
    <submittedName>
        <fullName evidence="7">MFS transporter</fullName>
    </submittedName>
</protein>
<feature type="transmembrane region" description="Helical" evidence="5">
    <location>
        <begin position="300"/>
        <end position="320"/>
    </location>
</feature>
<evidence type="ECO:0000256" key="5">
    <source>
        <dbReference type="SAM" id="Phobius"/>
    </source>
</evidence>
<feature type="transmembrane region" description="Helical" evidence="5">
    <location>
        <begin position="138"/>
        <end position="157"/>
    </location>
</feature>
<comment type="subcellular location">
    <subcellularLocation>
        <location evidence="1">Membrane</location>
        <topology evidence="1">Multi-pass membrane protein</topology>
    </subcellularLocation>
</comment>
<name>A0ABZ2YZP0_9BACT</name>
<dbReference type="Pfam" id="PF07690">
    <property type="entry name" value="MFS_1"/>
    <property type="match status" value="1"/>
</dbReference>
<keyword evidence="2 5" id="KW-0812">Transmembrane</keyword>
<evidence type="ECO:0000259" key="6">
    <source>
        <dbReference type="PROSITE" id="PS50850"/>
    </source>
</evidence>
<feature type="transmembrane region" description="Helical" evidence="5">
    <location>
        <begin position="405"/>
        <end position="425"/>
    </location>
</feature>
<feature type="transmembrane region" description="Helical" evidence="5">
    <location>
        <begin position="44"/>
        <end position="64"/>
    </location>
</feature>
<reference evidence="7 8" key="1">
    <citation type="submission" date="2024-03" db="EMBL/GenBank/DDBJ databases">
        <title>Chitinophaga caseinilytica sp. nov., a casein hydrolysing bacterium isolated from forest soil.</title>
        <authorList>
            <person name="Lee D.S."/>
            <person name="Han D.M."/>
            <person name="Baek J.H."/>
            <person name="Choi D.G."/>
            <person name="Jeon J.H."/>
            <person name="Jeon C.O."/>
        </authorList>
    </citation>
    <scope>NUCLEOTIDE SEQUENCE [LARGE SCALE GENOMIC DNA]</scope>
    <source>
        <strain evidence="7 8">KACC 19118</strain>
    </source>
</reference>
<keyword evidence="3 5" id="KW-1133">Transmembrane helix</keyword>
<dbReference type="PROSITE" id="PS50850">
    <property type="entry name" value="MFS"/>
    <property type="match status" value="1"/>
</dbReference>
<feature type="transmembrane region" description="Helical" evidence="5">
    <location>
        <begin position="169"/>
        <end position="186"/>
    </location>
</feature>
<feature type="domain" description="Major facilitator superfamily (MFS) profile" evidence="6">
    <location>
        <begin position="10"/>
        <end position="457"/>
    </location>
</feature>
<feature type="transmembrane region" description="Helical" evidence="5">
    <location>
        <begin position="260"/>
        <end position="280"/>
    </location>
</feature>
<dbReference type="RefSeq" id="WP_341839322.1">
    <property type="nucleotide sequence ID" value="NZ_CP149792.1"/>
</dbReference>
<feature type="transmembrane region" description="Helical" evidence="5">
    <location>
        <begin position="198"/>
        <end position="221"/>
    </location>
</feature>
<feature type="transmembrane region" description="Helical" evidence="5">
    <location>
        <begin position="12"/>
        <end position="32"/>
    </location>
</feature>
<dbReference type="PANTHER" id="PTHR42718:SF39">
    <property type="entry name" value="ACTINORHODIN TRANSPORTER-RELATED"/>
    <property type="match status" value="1"/>
</dbReference>
<evidence type="ECO:0000313" key="7">
    <source>
        <dbReference type="EMBL" id="WZN44542.1"/>
    </source>
</evidence>
<dbReference type="CDD" id="cd17321">
    <property type="entry name" value="MFS_MMR_MDR_like"/>
    <property type="match status" value="1"/>
</dbReference>
<dbReference type="InterPro" id="IPR011701">
    <property type="entry name" value="MFS"/>
</dbReference>
<gene>
    <name evidence="7" type="ORF">WJU22_16735</name>
</gene>
<evidence type="ECO:0000313" key="8">
    <source>
        <dbReference type="Proteomes" id="UP001449657"/>
    </source>
</evidence>
<feature type="transmembrane region" description="Helical" evidence="5">
    <location>
        <begin position="102"/>
        <end position="126"/>
    </location>
</feature>
<keyword evidence="8" id="KW-1185">Reference proteome</keyword>
<dbReference type="PANTHER" id="PTHR42718">
    <property type="entry name" value="MAJOR FACILITATOR SUPERFAMILY MULTIDRUG TRANSPORTER MFSC"/>
    <property type="match status" value="1"/>
</dbReference>
<dbReference type="Gene3D" id="1.20.1250.20">
    <property type="entry name" value="MFS general substrate transporter like domains"/>
    <property type="match status" value="1"/>
</dbReference>
<sequence>MKRQTSDGLRLAIISSAIFLAVIDIFIVNVALPSIRAGLNGSDADMQLVIAMYLLGYASFLIVGGRLGDRFGKKRIFVWSMLLFTLASCFCGVAGTPLQLNIARFVQGVGAALLVPQSIALVHVLYPGHQERIRALGIYGTIAGAASVIGQFLGGIIPDLDTAVAGWRLIFLINLPIGLLAAALAWRKLPETPLAPRARFDVAGVALLTAGLMCLVFPLIQGRELGWPLWCIGMLGASAPILAAFIWLQRRKSEPLMQLRLFAIPDFRIALCATLCYFMVQDSYFLIHSVLLQTGRGLGATATGLLFVAQGVGYVLASMIAMRLLGKYGKKVLLAGVLLMIATLLMHMYLFAGERQGNTALLPVLFLYGMGCGTVLPSMLTMAMKSIPAELSGAASGTYSTIQQVAVALGVSICGGVFFSLLQAGHGYTQAYLPAMGLNILLLLLTGCCLYLLPDGDAQPVNSWH</sequence>
<feature type="transmembrane region" description="Helical" evidence="5">
    <location>
        <begin position="431"/>
        <end position="453"/>
    </location>
</feature>
<feature type="transmembrane region" description="Helical" evidence="5">
    <location>
        <begin position="364"/>
        <end position="384"/>
    </location>
</feature>
<evidence type="ECO:0000256" key="3">
    <source>
        <dbReference type="ARBA" id="ARBA00022989"/>
    </source>
</evidence>
<accession>A0ABZ2YZP0</accession>
<feature type="transmembrane region" description="Helical" evidence="5">
    <location>
        <begin position="76"/>
        <end position="96"/>
    </location>
</feature>